<feature type="compositionally biased region" description="Low complexity" evidence="1">
    <location>
        <begin position="292"/>
        <end position="303"/>
    </location>
</feature>
<evidence type="ECO:0000256" key="1">
    <source>
        <dbReference type="SAM" id="MobiDB-lite"/>
    </source>
</evidence>
<keyword evidence="3" id="KW-1185">Reference proteome</keyword>
<feature type="compositionally biased region" description="Low complexity" evidence="1">
    <location>
        <begin position="273"/>
        <end position="284"/>
    </location>
</feature>
<sequence length="793" mass="85739">MSEYTSTLEGFQRAMKWSLTGPPDESIRYAEATSTPTFYHVMNGQRSSLDTYVKGIEEWRSKISEYEPVVDEFLRDGDRLAAHMTGTIKVDGADTTFESFMFARVEKESGKMEWLVERSVWGPAGGAPEHGTDEFHNTYSTYLCSVPKLVILAVLTDLAMPFTAKLPALAGVATADTNPSQVGGHQGASGSPKPCNPSCPAYLKSVNKPKHCANLEFLTNDTMSSTTGLSRTRSIRKLATNDNGLTQNKPVNSRNEARNVSPSRLPMRPPPTTTTATSRARAPTGLTSRQVSGGSSTKTSSRSNGAPAAVKPLGRVQSIRQVPSPTATSSAAISRSASTSARPRSSAGVASTTAPKERLIGHARAKSTVTALTAATRLQPLSQAPSRSNSRSNPSPAPSSASSTSTTTQTASVTSSRVQTRSQTKHARVSSQSQSQPQTHSSTASSTLAARRPAFNTNQQHYSPAKTLAPKPLTSTFLAPPSPSKQPVNVAITAETSRLQTELLQLSLLHREAHSVSASWHASARSKLGARFRELAAADQELRAVERESAEARGLRDLIRWANASPEKENGGTDGDRKGRERERLPLDEKIQHLDQVLNGVWALGEPGGRYQRAVRAFEDWALRVAEIRAAQQGGDIDGLLARGGGGFGIGNGGEEEELGVFVSDLDASAWKRDHAGLVRILEGWRRTLSQLGHVESDEPESVKNGRKKETGGDTETKGDKPLSGLARTLCGCRSLVRDMLAELKVMELIERDALAAEEDWMEQMEERLRAEEKEGSRRRRTGDVPPWKSLVF</sequence>
<name>A0A553HS70_9PEZI</name>
<feature type="compositionally biased region" description="Low complexity" evidence="1">
    <location>
        <begin position="382"/>
        <end position="422"/>
    </location>
</feature>
<evidence type="ECO:0000313" key="2">
    <source>
        <dbReference type="EMBL" id="TRX90809.1"/>
    </source>
</evidence>
<gene>
    <name evidence="2" type="ORF">FHL15_008388</name>
</gene>
<organism evidence="2 3">
    <name type="scientific">Xylaria flabelliformis</name>
    <dbReference type="NCBI Taxonomy" id="2512241"/>
    <lineage>
        <taxon>Eukaryota</taxon>
        <taxon>Fungi</taxon>
        <taxon>Dikarya</taxon>
        <taxon>Ascomycota</taxon>
        <taxon>Pezizomycotina</taxon>
        <taxon>Sordariomycetes</taxon>
        <taxon>Xylariomycetidae</taxon>
        <taxon>Xylariales</taxon>
        <taxon>Xylariaceae</taxon>
        <taxon>Xylaria</taxon>
    </lineage>
</organism>
<dbReference type="STRING" id="2512241.A0A553HS70"/>
<feature type="region of interest" description="Disordered" evidence="1">
    <location>
        <begin position="693"/>
        <end position="724"/>
    </location>
</feature>
<feature type="compositionally biased region" description="Basic and acidic residues" evidence="1">
    <location>
        <begin position="695"/>
        <end position="721"/>
    </location>
</feature>
<protein>
    <submittedName>
        <fullName evidence="2">Uncharacterized protein</fullName>
    </submittedName>
</protein>
<proteinExistence type="predicted"/>
<feature type="compositionally biased region" description="Polar residues" evidence="1">
    <location>
        <begin position="240"/>
        <end position="260"/>
    </location>
</feature>
<dbReference type="Proteomes" id="UP000319160">
    <property type="component" value="Unassembled WGS sequence"/>
</dbReference>
<feature type="compositionally biased region" description="Polar residues" evidence="1">
    <location>
        <begin position="223"/>
        <end position="232"/>
    </location>
</feature>
<evidence type="ECO:0000313" key="3">
    <source>
        <dbReference type="Proteomes" id="UP000319160"/>
    </source>
</evidence>
<feature type="region of interest" description="Disordered" evidence="1">
    <location>
        <begin position="223"/>
        <end position="487"/>
    </location>
</feature>
<dbReference type="EMBL" id="VFLP01000052">
    <property type="protein sequence ID" value="TRX90809.1"/>
    <property type="molecule type" value="Genomic_DNA"/>
</dbReference>
<reference evidence="3" key="1">
    <citation type="submission" date="2019-06" db="EMBL/GenBank/DDBJ databases">
        <title>Draft genome sequence of the griseofulvin-producing fungus Xylaria cubensis strain G536.</title>
        <authorList>
            <person name="Mead M.E."/>
            <person name="Raja H.A."/>
            <person name="Steenwyk J.L."/>
            <person name="Knowles S.L."/>
            <person name="Oberlies N.H."/>
            <person name="Rokas A."/>
        </authorList>
    </citation>
    <scope>NUCLEOTIDE SEQUENCE [LARGE SCALE GENOMIC DNA]</scope>
    <source>
        <strain evidence="3">G536</strain>
    </source>
</reference>
<feature type="compositionally biased region" description="Low complexity" evidence="1">
    <location>
        <begin position="323"/>
        <end position="347"/>
    </location>
</feature>
<feature type="compositionally biased region" description="Low complexity" evidence="1">
    <location>
        <begin position="430"/>
        <end position="450"/>
    </location>
</feature>
<feature type="region of interest" description="Disordered" evidence="1">
    <location>
        <begin position="767"/>
        <end position="793"/>
    </location>
</feature>
<feature type="compositionally biased region" description="Basic and acidic residues" evidence="1">
    <location>
        <begin position="767"/>
        <end position="776"/>
    </location>
</feature>
<dbReference type="OrthoDB" id="5429993at2759"/>
<accession>A0A553HS70</accession>
<dbReference type="AlphaFoldDB" id="A0A553HS70"/>
<comment type="caution">
    <text evidence="2">The sequence shown here is derived from an EMBL/GenBank/DDBJ whole genome shotgun (WGS) entry which is preliminary data.</text>
</comment>